<dbReference type="InterPro" id="IPR017871">
    <property type="entry name" value="ABC_transporter-like_CS"/>
</dbReference>
<sequence length="515" mass="57096">MRMTLSPTTMAAVRASGAIPNAEYLLTAEGVRKEFPGVVALDDVEFKLKRGTVHALMGENGAGKSTLMKILAGIYHPDKGSVKLRGVDIQLQSPLDALENGIAMIHQELNLMPFMTVAENIWIRREPKNRFGFVDHGEMRRMTAKLFERLKIHLDPDIEVRHLSVANRQMVEIAKAVSYESDVLIMDEPTSALTDREVAHLFEIIRDLRSQGIGIVYITHKMNELFEIADEFSVFRDGKYIGTHASSEVTRDDIIRMMVGREITQMFPKEEVPIGNVVLSVKNLTLDGVFQDVSFDVRAGEILGLAGLVGSGRSNVAETLFGVTPASSGTISIDGKELVIDSPNTAIRNRMAFLTEDRKDTGCLLILDILENMQIAVLQDKFVKGGFVSEKEVAAACEEMSRKLRVKTPNLHERIENLSGGNQQKVLIGRWLLTNPRILILDEPTRGIDVGAKAEIHRLVTELARNGVAVVMISSEMPEVLGMSDRIMVMHEGRVTGFLDRAEATQIKVMELAAR</sequence>
<dbReference type="GO" id="GO:0005886">
    <property type="term" value="C:plasma membrane"/>
    <property type="evidence" value="ECO:0007669"/>
    <property type="project" value="UniProtKB-SubCell"/>
</dbReference>
<evidence type="ECO:0000313" key="13">
    <source>
        <dbReference type="EMBL" id="ASY65421.1"/>
    </source>
</evidence>
<dbReference type="Proteomes" id="UP000217211">
    <property type="component" value="Plasmid pSJ05684b"/>
</dbReference>
<keyword evidence="9 11" id="KW-1278">Translocase</keyword>
<dbReference type="eggNOG" id="COG1129">
    <property type="taxonomic scope" value="Bacteria"/>
</dbReference>
<evidence type="ECO:0000256" key="1">
    <source>
        <dbReference type="ARBA" id="ARBA00004202"/>
    </source>
</evidence>
<reference evidence="13 14" key="1">
    <citation type="submission" date="2017-08" db="EMBL/GenBank/DDBJ databases">
        <title>Multipartite genome sequences of Sinorhizobium species nodulating soybeans.</title>
        <authorList>
            <person name="Tian C.F."/>
        </authorList>
    </citation>
    <scope>NUCLEOTIDE SEQUENCE [LARGE SCALE GENOMIC DNA]</scope>
    <source>
        <strain evidence="13 14">CCBAU 05684</strain>
        <plasmid evidence="14">psj05684b</plasmid>
    </source>
</reference>
<keyword evidence="10 11" id="KW-0472">Membrane</keyword>
<keyword evidence="13" id="KW-0614">Plasmid</keyword>
<dbReference type="STRING" id="716928.GCA_000261485_02347"/>
<dbReference type="FunFam" id="3.40.50.300:FF:000127">
    <property type="entry name" value="Ribose import ATP-binding protein RbsA"/>
    <property type="match status" value="1"/>
</dbReference>
<evidence type="ECO:0000259" key="12">
    <source>
        <dbReference type="PROSITE" id="PS50893"/>
    </source>
</evidence>
<evidence type="ECO:0000256" key="4">
    <source>
        <dbReference type="ARBA" id="ARBA00022475"/>
    </source>
</evidence>
<dbReference type="GO" id="GO:0015749">
    <property type="term" value="P:monosaccharide transmembrane transport"/>
    <property type="evidence" value="ECO:0007669"/>
    <property type="project" value="UniProtKB-ARBA"/>
</dbReference>
<dbReference type="InterPro" id="IPR003439">
    <property type="entry name" value="ABC_transporter-like_ATP-bd"/>
</dbReference>
<dbReference type="PROSITE" id="PS50893">
    <property type="entry name" value="ABC_TRANSPORTER_2"/>
    <property type="match status" value="2"/>
</dbReference>
<evidence type="ECO:0000256" key="8">
    <source>
        <dbReference type="ARBA" id="ARBA00022840"/>
    </source>
</evidence>
<gene>
    <name evidence="13" type="ORF">SJ05684_b44390</name>
</gene>
<evidence type="ECO:0000313" key="14">
    <source>
        <dbReference type="Proteomes" id="UP000217211"/>
    </source>
</evidence>
<keyword evidence="7 11" id="KW-0547">Nucleotide-binding</keyword>
<keyword evidence="11" id="KW-0997">Cell inner membrane</keyword>
<comment type="catalytic activity">
    <reaction evidence="11">
        <text>D-galactose(out) + ATP + H2O = D-galactose(in) + ADP + phosphate + H(+)</text>
        <dbReference type="Rhea" id="RHEA:60156"/>
        <dbReference type="ChEBI" id="CHEBI:4139"/>
        <dbReference type="ChEBI" id="CHEBI:15377"/>
        <dbReference type="ChEBI" id="CHEBI:15378"/>
        <dbReference type="ChEBI" id="CHEBI:30616"/>
        <dbReference type="ChEBI" id="CHEBI:43474"/>
        <dbReference type="ChEBI" id="CHEBI:456216"/>
        <dbReference type="EC" id="7.5.2.11"/>
    </reaction>
</comment>
<dbReference type="Pfam" id="PF00005">
    <property type="entry name" value="ABC_tran"/>
    <property type="match status" value="2"/>
</dbReference>
<evidence type="ECO:0000256" key="11">
    <source>
        <dbReference type="RuleBase" id="RU367029"/>
    </source>
</evidence>
<dbReference type="InterPro" id="IPR003593">
    <property type="entry name" value="AAA+_ATPase"/>
</dbReference>
<evidence type="ECO:0000256" key="6">
    <source>
        <dbReference type="ARBA" id="ARBA00022737"/>
    </source>
</evidence>
<evidence type="ECO:0000256" key="10">
    <source>
        <dbReference type="ARBA" id="ARBA00023136"/>
    </source>
</evidence>
<dbReference type="CDD" id="cd03215">
    <property type="entry name" value="ABC_Carb_Monos_II"/>
    <property type="match status" value="1"/>
</dbReference>
<keyword evidence="14" id="KW-1185">Reference proteome</keyword>
<dbReference type="FunFam" id="3.40.50.300:FF:000126">
    <property type="entry name" value="Galactose/methyl galactoside import ATP-binding protein MglA"/>
    <property type="match status" value="1"/>
</dbReference>
<keyword evidence="3 11" id="KW-0813">Transport</keyword>
<dbReference type="GO" id="GO:0016887">
    <property type="term" value="F:ATP hydrolysis activity"/>
    <property type="evidence" value="ECO:0007669"/>
    <property type="project" value="InterPro"/>
</dbReference>
<dbReference type="GO" id="GO:0043211">
    <property type="term" value="F:ABC-type carbohydrate transporter activity"/>
    <property type="evidence" value="ECO:0007669"/>
    <property type="project" value="UniProtKB-UniRule"/>
</dbReference>
<geneLocation type="plasmid" evidence="14">
    <name>psj05684b</name>
</geneLocation>
<feature type="domain" description="ABC transporter" evidence="12">
    <location>
        <begin position="26"/>
        <end position="262"/>
    </location>
</feature>
<evidence type="ECO:0000256" key="3">
    <source>
        <dbReference type="ARBA" id="ARBA00022448"/>
    </source>
</evidence>
<accession>A0A249PHM8</accession>
<dbReference type="GO" id="GO:0005524">
    <property type="term" value="F:ATP binding"/>
    <property type="evidence" value="ECO:0007669"/>
    <property type="project" value="UniProtKB-UniRule"/>
</dbReference>
<evidence type="ECO:0000256" key="7">
    <source>
        <dbReference type="ARBA" id="ARBA00022741"/>
    </source>
</evidence>
<comment type="subcellular location">
    <subcellularLocation>
        <location evidence="11">Cell inner membrane</location>
        <topology evidence="11">Peripheral membrane protein</topology>
    </subcellularLocation>
    <subcellularLocation>
        <location evidence="1">Cell membrane</location>
        <topology evidence="1">Peripheral membrane protein</topology>
    </subcellularLocation>
</comment>
<name>A0A249PHM8_9HYPH</name>
<keyword evidence="5 11" id="KW-0762">Sugar transport</keyword>
<comment type="similarity">
    <text evidence="2 11">Belongs to the ABC transporter superfamily.</text>
</comment>
<keyword evidence="8 11" id="KW-0067">ATP-binding</keyword>
<dbReference type="EC" id="7.5.2.11" evidence="11"/>
<dbReference type="AlphaFoldDB" id="A0A249PHM8"/>
<proteinExistence type="inferred from homology"/>
<dbReference type="PROSITE" id="PS00211">
    <property type="entry name" value="ABC_TRANSPORTER_1"/>
    <property type="match status" value="1"/>
</dbReference>
<feature type="domain" description="ABC transporter" evidence="12">
    <location>
        <begin position="272"/>
        <end position="512"/>
    </location>
</feature>
<evidence type="ECO:0000256" key="5">
    <source>
        <dbReference type="ARBA" id="ARBA00022597"/>
    </source>
</evidence>
<dbReference type="InterPro" id="IPR050107">
    <property type="entry name" value="ABC_carbohydrate_import_ATPase"/>
</dbReference>
<dbReference type="KEGG" id="esj:SJ05684_b44390"/>
<comment type="function">
    <text evidence="11">Part of an ABC transporter complex involved in carbohydrate import. Could be involved in ribose, galactose and/or methyl galactoside import. Responsible for energy coupling to the transport system.</text>
</comment>
<organism evidence="13 14">
    <name type="scientific">Sinorhizobium sojae CCBAU 05684</name>
    <dbReference type="NCBI Taxonomy" id="716928"/>
    <lineage>
        <taxon>Bacteria</taxon>
        <taxon>Pseudomonadati</taxon>
        <taxon>Pseudomonadota</taxon>
        <taxon>Alphaproteobacteria</taxon>
        <taxon>Hyphomicrobiales</taxon>
        <taxon>Rhizobiaceae</taxon>
        <taxon>Sinorhizobium/Ensifer group</taxon>
        <taxon>Sinorhizobium</taxon>
    </lineage>
</organism>
<dbReference type="CDD" id="cd03216">
    <property type="entry name" value="ABC_Carb_Monos_I"/>
    <property type="match status" value="1"/>
</dbReference>
<dbReference type="SUPFAM" id="SSF52540">
    <property type="entry name" value="P-loop containing nucleoside triphosphate hydrolases"/>
    <property type="match status" value="2"/>
</dbReference>
<dbReference type="PANTHER" id="PTHR43790:SF7">
    <property type="entry name" value="GALACTOSE_METHYL GALACTOSIDE IMPORT ATP-BINDING PROTEIN MGLA"/>
    <property type="match status" value="1"/>
</dbReference>
<keyword evidence="4" id="KW-1003">Cell membrane</keyword>
<dbReference type="SMART" id="SM00382">
    <property type="entry name" value="AAA"/>
    <property type="match status" value="2"/>
</dbReference>
<dbReference type="PANTHER" id="PTHR43790">
    <property type="entry name" value="CARBOHYDRATE TRANSPORT ATP-BINDING PROTEIN MG119-RELATED"/>
    <property type="match status" value="1"/>
</dbReference>
<dbReference type="InterPro" id="IPR027417">
    <property type="entry name" value="P-loop_NTPase"/>
</dbReference>
<keyword evidence="6" id="KW-0677">Repeat</keyword>
<evidence type="ECO:0000256" key="9">
    <source>
        <dbReference type="ARBA" id="ARBA00022967"/>
    </source>
</evidence>
<dbReference type="Gene3D" id="3.40.50.300">
    <property type="entry name" value="P-loop containing nucleotide triphosphate hydrolases"/>
    <property type="match status" value="2"/>
</dbReference>
<evidence type="ECO:0000256" key="2">
    <source>
        <dbReference type="ARBA" id="ARBA00005417"/>
    </source>
</evidence>
<dbReference type="EMBL" id="CP023068">
    <property type="protein sequence ID" value="ASY65421.1"/>
    <property type="molecule type" value="Genomic_DNA"/>
</dbReference>
<protein>
    <recommendedName>
        <fullName evidence="11">Ribose/galactose/methyl galactoside import ATP-binding protein</fullName>
        <ecNumber evidence="11">7.5.2.11</ecNumber>
    </recommendedName>
</protein>